<accession>A0A8J8NJE6</accession>
<dbReference type="InterPro" id="IPR011009">
    <property type="entry name" value="Kinase-like_dom_sf"/>
</dbReference>
<name>A0A8J8NJE6_HALGN</name>
<dbReference type="Gene3D" id="1.10.510.10">
    <property type="entry name" value="Transferase(Phosphotransferase) domain 1"/>
    <property type="match status" value="1"/>
</dbReference>
<dbReference type="EMBL" id="RRYP01013229">
    <property type="protein sequence ID" value="TNV76627.1"/>
    <property type="molecule type" value="Genomic_DNA"/>
</dbReference>
<keyword evidence="3" id="KW-1185">Reference proteome</keyword>
<sequence>MVANFFMSHPMQTARTAPVSQVYGPPEVVNRGSTAFNFEKADVFACSFILLALYAKQQFGDKQQQCRSTFYQAIQKNEGRSDTLWSHFHKSPSPHFKDFFEKMLCDNPDNRISAIQFDPWMANADVPTIEEVAAEVARVDQMVKHGAWLSKEAIAILSCGAAGLQGYD</sequence>
<evidence type="ECO:0000313" key="2">
    <source>
        <dbReference type="EMBL" id="TNV76627.1"/>
    </source>
</evidence>
<organism evidence="2 3">
    <name type="scientific">Halteria grandinella</name>
    <dbReference type="NCBI Taxonomy" id="5974"/>
    <lineage>
        <taxon>Eukaryota</taxon>
        <taxon>Sar</taxon>
        <taxon>Alveolata</taxon>
        <taxon>Ciliophora</taxon>
        <taxon>Intramacronucleata</taxon>
        <taxon>Spirotrichea</taxon>
        <taxon>Stichotrichia</taxon>
        <taxon>Sporadotrichida</taxon>
        <taxon>Halteriidae</taxon>
        <taxon>Halteria</taxon>
    </lineage>
</organism>
<evidence type="ECO:0000313" key="3">
    <source>
        <dbReference type="Proteomes" id="UP000785679"/>
    </source>
</evidence>
<proteinExistence type="predicted"/>
<dbReference type="Pfam" id="PF00069">
    <property type="entry name" value="Pkinase"/>
    <property type="match status" value="1"/>
</dbReference>
<dbReference type="Proteomes" id="UP000785679">
    <property type="component" value="Unassembled WGS sequence"/>
</dbReference>
<evidence type="ECO:0000259" key="1">
    <source>
        <dbReference type="PROSITE" id="PS50011"/>
    </source>
</evidence>
<dbReference type="SUPFAM" id="SSF56112">
    <property type="entry name" value="Protein kinase-like (PK-like)"/>
    <property type="match status" value="1"/>
</dbReference>
<reference evidence="2" key="1">
    <citation type="submission" date="2019-06" db="EMBL/GenBank/DDBJ databases">
        <authorList>
            <person name="Zheng W."/>
        </authorList>
    </citation>
    <scope>NUCLEOTIDE SEQUENCE</scope>
    <source>
        <strain evidence="2">QDHG01</strain>
    </source>
</reference>
<dbReference type="GO" id="GO:0005524">
    <property type="term" value="F:ATP binding"/>
    <property type="evidence" value="ECO:0007669"/>
    <property type="project" value="InterPro"/>
</dbReference>
<dbReference type="InterPro" id="IPR000719">
    <property type="entry name" value="Prot_kinase_dom"/>
</dbReference>
<dbReference type="AlphaFoldDB" id="A0A8J8NJE6"/>
<protein>
    <recommendedName>
        <fullName evidence="1">Protein kinase domain-containing protein</fullName>
    </recommendedName>
</protein>
<dbReference type="GO" id="GO:0004672">
    <property type="term" value="F:protein kinase activity"/>
    <property type="evidence" value="ECO:0007669"/>
    <property type="project" value="InterPro"/>
</dbReference>
<dbReference type="PROSITE" id="PS50011">
    <property type="entry name" value="PROTEIN_KINASE_DOM"/>
    <property type="match status" value="1"/>
</dbReference>
<gene>
    <name evidence="2" type="ORF">FGO68_gene9723</name>
</gene>
<comment type="caution">
    <text evidence="2">The sequence shown here is derived from an EMBL/GenBank/DDBJ whole genome shotgun (WGS) entry which is preliminary data.</text>
</comment>
<feature type="domain" description="Protein kinase" evidence="1">
    <location>
        <begin position="1"/>
        <end position="121"/>
    </location>
</feature>